<evidence type="ECO:0000313" key="7">
    <source>
        <dbReference type="EMBL" id="CAK0880390.1"/>
    </source>
</evidence>
<reference evidence="7" key="1">
    <citation type="submission" date="2023-10" db="EMBL/GenBank/DDBJ databases">
        <authorList>
            <person name="Chen Y."/>
            <person name="Shah S."/>
            <person name="Dougan E. K."/>
            <person name="Thang M."/>
            <person name="Chan C."/>
        </authorList>
    </citation>
    <scope>NUCLEOTIDE SEQUENCE [LARGE SCALE GENOMIC DNA]</scope>
</reference>
<protein>
    <recommendedName>
        <fullName evidence="9">Sugar phosphate transporter domain-containing protein</fullName>
    </recommendedName>
</protein>
<evidence type="ECO:0008006" key="9">
    <source>
        <dbReference type="Google" id="ProtNLM"/>
    </source>
</evidence>
<accession>A0ABN9W2V6</accession>
<evidence type="ECO:0000256" key="2">
    <source>
        <dbReference type="ARBA" id="ARBA00022692"/>
    </source>
</evidence>
<organism evidence="7 8">
    <name type="scientific">Prorocentrum cordatum</name>
    <dbReference type="NCBI Taxonomy" id="2364126"/>
    <lineage>
        <taxon>Eukaryota</taxon>
        <taxon>Sar</taxon>
        <taxon>Alveolata</taxon>
        <taxon>Dinophyceae</taxon>
        <taxon>Prorocentrales</taxon>
        <taxon>Prorocentraceae</taxon>
        <taxon>Prorocentrum</taxon>
    </lineage>
</organism>
<evidence type="ECO:0000256" key="1">
    <source>
        <dbReference type="ARBA" id="ARBA00004141"/>
    </source>
</evidence>
<sequence length="360" mass="38468">VADLGDQRRVVPRVPGHQLPVPRAGRPLQDPTATMLGPGGARRRRRLHLLVLSVSRPRRSSTSPWASGWRHAGARVVQGAAEARHAPADAAPDRSVLHGRRGLPLRHREGGGLLYTAVANSRLLFAAAVSQVLLGRRQTPWQWTVLSGICLATVAYASLGASGRSGAADGPGGLGQAAAGTLLALWKALASGLAAVLTESRYKHLDLWQANTLLKAQSLAVALAAGALRAAAVEDTDTPLCPSEPWCVDRRGWDCWTWGVLTTEIGAGWLSVAVLTRMSAVAKFICKTATAPSIYLFYIATGFRDVRFELRSFLAVLAIAAGILAYTRLEALRRATEAKWVDEYTPGPSRPAPAALPRRK</sequence>
<dbReference type="Proteomes" id="UP001189429">
    <property type="component" value="Unassembled WGS sequence"/>
</dbReference>
<proteinExistence type="predicted"/>
<evidence type="ECO:0000256" key="5">
    <source>
        <dbReference type="SAM" id="MobiDB-lite"/>
    </source>
</evidence>
<feature type="transmembrane region" description="Helical" evidence="6">
    <location>
        <begin position="140"/>
        <end position="159"/>
    </location>
</feature>
<comment type="caution">
    <text evidence="7">The sequence shown here is derived from an EMBL/GenBank/DDBJ whole genome shotgun (WGS) entry which is preliminary data.</text>
</comment>
<gene>
    <name evidence="7" type="ORF">PCOR1329_LOCUS63545</name>
</gene>
<evidence type="ECO:0000256" key="4">
    <source>
        <dbReference type="ARBA" id="ARBA00023136"/>
    </source>
</evidence>
<feature type="transmembrane region" description="Helical" evidence="6">
    <location>
        <begin position="312"/>
        <end position="329"/>
    </location>
</feature>
<keyword evidence="4 6" id="KW-0472">Membrane</keyword>
<dbReference type="EMBL" id="CAUYUJ010018065">
    <property type="protein sequence ID" value="CAK0880390.1"/>
    <property type="molecule type" value="Genomic_DNA"/>
</dbReference>
<feature type="transmembrane region" description="Helical" evidence="6">
    <location>
        <begin position="280"/>
        <end position="300"/>
    </location>
</feature>
<feature type="region of interest" description="Disordered" evidence="5">
    <location>
        <begin position="1"/>
        <end position="39"/>
    </location>
</feature>
<keyword evidence="3 6" id="KW-1133">Transmembrane helix</keyword>
<comment type="subcellular location">
    <subcellularLocation>
        <location evidence="1">Membrane</location>
        <topology evidence="1">Multi-pass membrane protein</topology>
    </subcellularLocation>
</comment>
<dbReference type="InterPro" id="IPR007271">
    <property type="entry name" value="Nuc_sug_transpt"/>
</dbReference>
<keyword evidence="2 6" id="KW-0812">Transmembrane</keyword>
<keyword evidence="8" id="KW-1185">Reference proteome</keyword>
<evidence type="ECO:0000256" key="3">
    <source>
        <dbReference type="ARBA" id="ARBA00022989"/>
    </source>
</evidence>
<feature type="non-terminal residue" evidence="7">
    <location>
        <position position="1"/>
    </location>
</feature>
<name>A0ABN9W2V6_9DINO</name>
<dbReference type="PANTHER" id="PTHR10231">
    <property type="entry name" value="NUCLEOTIDE-SUGAR TRANSMEMBRANE TRANSPORTER"/>
    <property type="match status" value="1"/>
</dbReference>
<evidence type="ECO:0000256" key="6">
    <source>
        <dbReference type="SAM" id="Phobius"/>
    </source>
</evidence>
<evidence type="ECO:0000313" key="8">
    <source>
        <dbReference type="Proteomes" id="UP001189429"/>
    </source>
</evidence>